<dbReference type="EMBL" id="PQGD01000002">
    <property type="protein sequence ID" value="POP50533.1"/>
    <property type="molecule type" value="Genomic_DNA"/>
</dbReference>
<evidence type="ECO:0000313" key="5">
    <source>
        <dbReference type="Proteomes" id="UP000247005"/>
    </source>
</evidence>
<accession>A0A2P5GVI5</accession>
<comment type="caution">
    <text evidence="3">The sequence shown here is derived from an EMBL/GenBank/DDBJ whole genome shotgun (WGS) entry which is preliminary data.</text>
</comment>
<keyword evidence="4" id="KW-1185">Reference proteome</keyword>
<dbReference type="AlphaFoldDB" id="A0A2P5GVI5"/>
<sequence>MLVEFYQCHKLRIDIFFIVLIAVVGRVFYCGGKLREIVGDVIIGPLLVALLAERMPSISLAALGLDVSVSHYELAFIVGIVGVHGVKEAAFYILKTRFGIDVRARRFDKQQEKHGV</sequence>
<protein>
    <recommendedName>
        <fullName evidence="6">Holin</fullName>
    </recommendedName>
</protein>
<keyword evidence="1" id="KW-0472">Membrane</keyword>
<reference evidence="4 5" key="1">
    <citation type="submission" date="2018-01" db="EMBL/GenBank/DDBJ databases">
        <title>Superficieibacter electus gen. nov., sp. nov., an extended-spectrum beta-lactamase possessing member of the Enterobacteriaceae family, isolated from intensive care unit surfaces.</title>
        <authorList>
            <person name="Potter R.F."/>
            <person name="D'Souza A.W."/>
        </authorList>
    </citation>
    <scope>NUCLEOTIDE SEQUENCE [LARGE SCALE GENOMIC DNA]</scope>
    <source>
        <strain evidence="3 5">BP-1</strain>
        <strain evidence="2 4">BP-2</strain>
    </source>
</reference>
<feature type="transmembrane region" description="Helical" evidence="1">
    <location>
        <begin position="74"/>
        <end position="94"/>
    </location>
</feature>
<organism evidence="3 5">
    <name type="scientific">Superficieibacter electus</name>
    <dbReference type="NCBI Taxonomy" id="2022662"/>
    <lineage>
        <taxon>Bacteria</taxon>
        <taxon>Pseudomonadati</taxon>
        <taxon>Pseudomonadota</taxon>
        <taxon>Gammaproteobacteria</taxon>
        <taxon>Enterobacterales</taxon>
        <taxon>Enterobacteriaceae</taxon>
        <taxon>Superficieibacter</taxon>
    </lineage>
</organism>
<evidence type="ECO:0000313" key="3">
    <source>
        <dbReference type="EMBL" id="POP50533.1"/>
    </source>
</evidence>
<dbReference type="Proteomes" id="UP000237073">
    <property type="component" value="Unassembled WGS sequence"/>
</dbReference>
<proteinExistence type="predicted"/>
<evidence type="ECO:0000256" key="1">
    <source>
        <dbReference type="SAM" id="Phobius"/>
    </source>
</evidence>
<evidence type="ECO:0000313" key="2">
    <source>
        <dbReference type="EMBL" id="POP42345.1"/>
    </source>
</evidence>
<gene>
    <name evidence="3" type="ORF">CHU32_03670</name>
    <name evidence="2" type="ORF">CHU33_19955</name>
</gene>
<feature type="transmembrane region" description="Helical" evidence="1">
    <location>
        <begin position="12"/>
        <end position="29"/>
    </location>
</feature>
<dbReference type="Proteomes" id="UP000247005">
    <property type="component" value="Unassembled WGS sequence"/>
</dbReference>
<evidence type="ECO:0008006" key="6">
    <source>
        <dbReference type="Google" id="ProtNLM"/>
    </source>
</evidence>
<evidence type="ECO:0000313" key="4">
    <source>
        <dbReference type="Proteomes" id="UP000237073"/>
    </source>
</evidence>
<keyword evidence="1" id="KW-1133">Transmembrane helix</keyword>
<dbReference type="EMBL" id="PQGE01000020">
    <property type="protein sequence ID" value="POP42345.1"/>
    <property type="molecule type" value="Genomic_DNA"/>
</dbReference>
<name>A0A2P5GVI5_9ENTR</name>
<keyword evidence="1" id="KW-0812">Transmembrane</keyword>